<evidence type="ECO:0000313" key="2">
    <source>
        <dbReference type="EMBL" id="VAW90483.1"/>
    </source>
</evidence>
<name>A0A3B0ZQW1_9ZZZZ</name>
<keyword evidence="1" id="KW-0472">Membrane</keyword>
<keyword evidence="1" id="KW-1133">Transmembrane helix</keyword>
<dbReference type="EMBL" id="UOFQ01000196">
    <property type="protein sequence ID" value="VAW90483.1"/>
    <property type="molecule type" value="Genomic_DNA"/>
</dbReference>
<gene>
    <name evidence="2" type="ORF">MNBD_GAMMA17-1488</name>
</gene>
<evidence type="ECO:0000256" key="1">
    <source>
        <dbReference type="SAM" id="Phobius"/>
    </source>
</evidence>
<sequence length="181" mass="20232">MIAESNTIAPPVNHALMLARLADVQLPSEPALWPAFIGVVLVIIGAVLAIIIFIYLSYRRRQQSPATQPDSNAQQALERLTTIETAWSNGEIDARETAYRLSTLLRLGLNLPQLNHHCPPSLAHNKQTWQQTLTLFNQLRYQSHTTTQPLSRDTFEQLRLWLSASQHASANKSDKSGEADV</sequence>
<keyword evidence="1" id="KW-0812">Transmembrane</keyword>
<evidence type="ECO:0008006" key="3">
    <source>
        <dbReference type="Google" id="ProtNLM"/>
    </source>
</evidence>
<proteinExistence type="predicted"/>
<feature type="transmembrane region" description="Helical" evidence="1">
    <location>
        <begin position="31"/>
        <end position="56"/>
    </location>
</feature>
<dbReference type="AlphaFoldDB" id="A0A3B0ZQW1"/>
<dbReference type="InterPro" id="IPR025489">
    <property type="entry name" value="DUF4381"/>
</dbReference>
<organism evidence="2">
    <name type="scientific">hydrothermal vent metagenome</name>
    <dbReference type="NCBI Taxonomy" id="652676"/>
    <lineage>
        <taxon>unclassified sequences</taxon>
        <taxon>metagenomes</taxon>
        <taxon>ecological metagenomes</taxon>
    </lineage>
</organism>
<reference evidence="2" key="1">
    <citation type="submission" date="2018-06" db="EMBL/GenBank/DDBJ databases">
        <authorList>
            <person name="Zhirakovskaya E."/>
        </authorList>
    </citation>
    <scope>NUCLEOTIDE SEQUENCE</scope>
</reference>
<protein>
    <recommendedName>
        <fullName evidence="3">DUF4381 domain-containing protein</fullName>
    </recommendedName>
</protein>
<dbReference type="Pfam" id="PF14316">
    <property type="entry name" value="DUF4381"/>
    <property type="match status" value="1"/>
</dbReference>
<accession>A0A3B0ZQW1</accession>